<dbReference type="SUPFAM" id="SSF82171">
    <property type="entry name" value="DPP6 N-terminal domain-like"/>
    <property type="match status" value="1"/>
</dbReference>
<reference evidence="2 3" key="1">
    <citation type="submission" date="2010-10" db="EMBL/GenBank/DDBJ databases">
        <title>Complete sequence of Frankia sp. EuI1c.</title>
        <authorList>
            <consortium name="US DOE Joint Genome Institute"/>
            <person name="Lucas S."/>
            <person name="Copeland A."/>
            <person name="Lapidus A."/>
            <person name="Cheng J.-F."/>
            <person name="Bruce D."/>
            <person name="Goodwin L."/>
            <person name="Pitluck S."/>
            <person name="Chertkov O."/>
            <person name="Detter J.C."/>
            <person name="Han C."/>
            <person name="Tapia R."/>
            <person name="Land M."/>
            <person name="Hauser L."/>
            <person name="Jeffries C."/>
            <person name="Kyrpides N."/>
            <person name="Ivanova N."/>
            <person name="Mikhailova N."/>
            <person name="Beauchemin N."/>
            <person name="Sen A."/>
            <person name="Sur S.A."/>
            <person name="Gtari M."/>
            <person name="Wall L."/>
            <person name="Tisa L."/>
            <person name="Woyke T."/>
        </authorList>
    </citation>
    <scope>NUCLEOTIDE SEQUENCE [LARGE SCALE GENOMIC DNA]</scope>
    <source>
        <strain evidence="3">DSM 45817 / CECT 9037 / EuI1c</strain>
    </source>
</reference>
<gene>
    <name evidence="2" type="ordered locus">FraEuI1c_2036</name>
</gene>
<proteinExistence type="predicted"/>
<dbReference type="InParanoid" id="E3IV66"/>
<dbReference type="EMBL" id="CP002299">
    <property type="protein sequence ID" value="ADP80086.1"/>
    <property type="molecule type" value="Genomic_DNA"/>
</dbReference>
<evidence type="ECO:0008006" key="4">
    <source>
        <dbReference type="Google" id="ProtNLM"/>
    </source>
</evidence>
<dbReference type="OrthoDB" id="3530399at2"/>
<dbReference type="KEGG" id="fri:FraEuI1c_2036"/>
<evidence type="ECO:0000313" key="2">
    <source>
        <dbReference type="EMBL" id="ADP80086.1"/>
    </source>
</evidence>
<dbReference type="RefSeq" id="WP_013423205.1">
    <property type="nucleotide sequence ID" value="NC_014666.1"/>
</dbReference>
<dbReference type="AlphaFoldDB" id="E3IV66"/>
<feature type="chain" id="PRO_5038507035" description="WD40-like beta Propeller containing protein" evidence="1">
    <location>
        <begin position="34"/>
        <end position="357"/>
    </location>
</feature>
<dbReference type="InterPro" id="IPR011042">
    <property type="entry name" value="6-blade_b-propeller_TolB-like"/>
</dbReference>
<dbReference type="STRING" id="298654.FraEuI1c_2036"/>
<accession>E3IV66</accession>
<dbReference type="Proteomes" id="UP000002484">
    <property type="component" value="Chromosome"/>
</dbReference>
<sequence>MTSTEGVGRVRRAARPRSLAGPITLALAAMVLAACSFGGGSDTPPEATGGPTGAGGSAGAQAAPTLAAVTSAGALVLLDPTNGQATRTLVPSGVVGDALAVSPDGRAVYYELGAGCQHEIWRVSTADGAKTRITTAGNAPALSPNGERLAYATQYFDNDNHASCYPDNDITAGYQVIVLDLATHQTHRYPMAPQVAATGLPAPVDHLSWSPDGGRLAVSMSAVQDNEGWQLAIMNPTTDTTYFQDDGSTQVPLPAGTNQDTFYAEGAFLPNGHLFVVRQCCSGYPPNTTNVDMLEIDPASGKQLRQVAVGLTDRDHTSLDASADGHWLLYLSGKDLEISHDGAKPTILATGFLAAAW</sequence>
<dbReference type="HOGENOM" id="CLU_775574_0_0_11"/>
<evidence type="ECO:0000313" key="3">
    <source>
        <dbReference type="Proteomes" id="UP000002484"/>
    </source>
</evidence>
<keyword evidence="1" id="KW-0732">Signal</keyword>
<feature type="signal peptide" evidence="1">
    <location>
        <begin position="1"/>
        <end position="33"/>
    </location>
</feature>
<protein>
    <recommendedName>
        <fullName evidence="4">WD40-like beta Propeller containing protein</fullName>
    </recommendedName>
</protein>
<evidence type="ECO:0000256" key="1">
    <source>
        <dbReference type="SAM" id="SignalP"/>
    </source>
</evidence>
<dbReference type="Gene3D" id="2.120.10.30">
    <property type="entry name" value="TolB, C-terminal domain"/>
    <property type="match status" value="1"/>
</dbReference>
<name>E3IV66_PSEI1</name>
<organism evidence="2 3">
    <name type="scientific">Pseudofrankia inefficax (strain DSM 45817 / CECT 9037 / DDB 130130 / EuI1c)</name>
    <name type="common">Frankia inefficax</name>
    <dbReference type="NCBI Taxonomy" id="298654"/>
    <lineage>
        <taxon>Bacteria</taxon>
        <taxon>Bacillati</taxon>
        <taxon>Actinomycetota</taxon>
        <taxon>Actinomycetes</taxon>
        <taxon>Frankiales</taxon>
        <taxon>Frankiaceae</taxon>
        <taxon>Pseudofrankia</taxon>
    </lineage>
</organism>
<keyword evidence="3" id="KW-1185">Reference proteome</keyword>